<dbReference type="AlphaFoldDB" id="A0A6M5Y810"/>
<reference evidence="1 2" key="1">
    <citation type="submission" date="2020-05" db="EMBL/GenBank/DDBJ databases">
        <title>Genome sequencing of Spirosoma sp. TS118.</title>
        <authorList>
            <person name="Lee J.-H."/>
            <person name="Jeong S."/>
            <person name="Zhao L."/>
            <person name="Jung J.-H."/>
            <person name="Kim M.-K."/>
            <person name="Lim S."/>
        </authorList>
    </citation>
    <scope>NUCLEOTIDE SEQUENCE [LARGE SCALE GENOMIC DNA]</scope>
    <source>
        <strain evidence="1 2">TS118</strain>
    </source>
</reference>
<organism evidence="1 2">
    <name type="scientific">Spirosoma taeanense</name>
    <dbReference type="NCBI Taxonomy" id="2735870"/>
    <lineage>
        <taxon>Bacteria</taxon>
        <taxon>Pseudomonadati</taxon>
        <taxon>Bacteroidota</taxon>
        <taxon>Cytophagia</taxon>
        <taxon>Cytophagales</taxon>
        <taxon>Cytophagaceae</taxon>
        <taxon>Spirosoma</taxon>
    </lineage>
</organism>
<gene>
    <name evidence="1" type="ORF">HNV11_05485</name>
</gene>
<protein>
    <submittedName>
        <fullName evidence="1">Uncharacterized protein</fullName>
    </submittedName>
</protein>
<sequence length="121" mass="14462">MSRGRILYYERYDGFGVLVYPYDPFNLAVVWSGKNTFIRPIIELSNGECYFLYHGRKINPYMFELRVDEADPDWVLEWVTNVIHGKEIKVDLSNLADEYLIDFRSMLERKSEKLQEWLLAK</sequence>
<evidence type="ECO:0000313" key="2">
    <source>
        <dbReference type="Proteomes" id="UP000502756"/>
    </source>
</evidence>
<dbReference type="KEGG" id="stae:HNV11_05485"/>
<dbReference type="Proteomes" id="UP000502756">
    <property type="component" value="Chromosome"/>
</dbReference>
<accession>A0A6M5Y810</accession>
<dbReference type="EMBL" id="CP053435">
    <property type="protein sequence ID" value="QJW88872.1"/>
    <property type="molecule type" value="Genomic_DNA"/>
</dbReference>
<name>A0A6M5Y810_9BACT</name>
<dbReference type="RefSeq" id="WP_171738711.1">
    <property type="nucleotide sequence ID" value="NZ_CP053435.1"/>
</dbReference>
<evidence type="ECO:0000313" key="1">
    <source>
        <dbReference type="EMBL" id="QJW88872.1"/>
    </source>
</evidence>
<keyword evidence="2" id="KW-1185">Reference proteome</keyword>
<proteinExistence type="predicted"/>